<gene>
    <name evidence="1" type="ORF">MPH_08120</name>
</gene>
<dbReference type="InParanoid" id="K2RPE9"/>
<reference evidence="1 2" key="1">
    <citation type="journal article" date="2012" name="BMC Genomics">
        <title>Tools to kill: Genome of one of the most destructive plant pathogenic fungi Macrophomina phaseolina.</title>
        <authorList>
            <person name="Islam M.S."/>
            <person name="Haque M.S."/>
            <person name="Islam M.M."/>
            <person name="Emdad E.M."/>
            <person name="Halim A."/>
            <person name="Hossen Q.M.M."/>
            <person name="Hossain M.Z."/>
            <person name="Ahmed B."/>
            <person name="Rahim S."/>
            <person name="Rahman M.S."/>
            <person name="Alam M.M."/>
            <person name="Hou S."/>
            <person name="Wan X."/>
            <person name="Saito J.A."/>
            <person name="Alam M."/>
        </authorList>
    </citation>
    <scope>NUCLEOTIDE SEQUENCE [LARGE SCALE GENOMIC DNA]</scope>
    <source>
        <strain evidence="1 2">MS6</strain>
    </source>
</reference>
<evidence type="ECO:0000313" key="2">
    <source>
        <dbReference type="Proteomes" id="UP000007129"/>
    </source>
</evidence>
<dbReference type="VEuPathDB" id="FungiDB:MPH_08120"/>
<sequence>MQYRLPASLPAIEHQRPSPHRQSTWYVVYNGVYHVGSDNWHYLPLNLAKHISNRSMSDWSSRSVACQSAQRMQPLSGLEFSLLLGLPAFPFTHGAINPQTNQKRKFPASAMLQALGQSIAEIHYVPQSLTTPTVPEFRCKPFKLEGWRKILILRTACHADVSA</sequence>
<dbReference type="AlphaFoldDB" id="K2RPE9"/>
<proteinExistence type="predicted"/>
<comment type="caution">
    <text evidence="1">The sequence shown here is derived from an EMBL/GenBank/DDBJ whole genome shotgun (WGS) entry which is preliminary data.</text>
</comment>
<protein>
    <submittedName>
        <fullName evidence="1">Uncharacterized protein</fullName>
    </submittedName>
</protein>
<evidence type="ECO:0000313" key="1">
    <source>
        <dbReference type="EMBL" id="EKG14647.1"/>
    </source>
</evidence>
<dbReference type="HOGENOM" id="CLU_1627401_0_0_1"/>
<organism evidence="1 2">
    <name type="scientific">Macrophomina phaseolina (strain MS6)</name>
    <name type="common">Charcoal rot fungus</name>
    <dbReference type="NCBI Taxonomy" id="1126212"/>
    <lineage>
        <taxon>Eukaryota</taxon>
        <taxon>Fungi</taxon>
        <taxon>Dikarya</taxon>
        <taxon>Ascomycota</taxon>
        <taxon>Pezizomycotina</taxon>
        <taxon>Dothideomycetes</taxon>
        <taxon>Dothideomycetes incertae sedis</taxon>
        <taxon>Botryosphaeriales</taxon>
        <taxon>Botryosphaeriaceae</taxon>
        <taxon>Macrophomina</taxon>
    </lineage>
</organism>
<dbReference type="EMBL" id="AHHD01000338">
    <property type="protein sequence ID" value="EKG14647.1"/>
    <property type="molecule type" value="Genomic_DNA"/>
</dbReference>
<dbReference type="Proteomes" id="UP000007129">
    <property type="component" value="Unassembled WGS sequence"/>
</dbReference>
<accession>K2RPE9</accession>
<name>K2RPE9_MACPH</name>